<dbReference type="NCBIfam" id="NF006367">
    <property type="entry name" value="PRK08591.1"/>
    <property type="match status" value="1"/>
</dbReference>
<evidence type="ECO:0000256" key="5">
    <source>
        <dbReference type="ARBA" id="ARBA00022840"/>
    </source>
</evidence>
<dbReference type="Proteomes" id="UP000292580">
    <property type="component" value="Unassembled WGS sequence"/>
</dbReference>
<dbReference type="GO" id="GO:0005524">
    <property type="term" value="F:ATP binding"/>
    <property type="evidence" value="ECO:0007669"/>
    <property type="project" value="UniProtKB-UniRule"/>
</dbReference>
<protein>
    <submittedName>
        <fullName evidence="11">Acetyl-CoA carboxylase biotin carboxylase subunit</fullName>
    </submittedName>
</protein>
<dbReference type="InterPro" id="IPR005479">
    <property type="entry name" value="CPAse_ATP-bd"/>
</dbReference>
<dbReference type="SUPFAM" id="SSF56059">
    <property type="entry name" value="Glutathione synthetase ATP-binding domain-like"/>
    <property type="match status" value="1"/>
</dbReference>
<dbReference type="InterPro" id="IPR011764">
    <property type="entry name" value="Biotin_carboxylation_dom"/>
</dbReference>
<dbReference type="PROSITE" id="PS00866">
    <property type="entry name" value="CPSASE_1"/>
    <property type="match status" value="1"/>
</dbReference>
<gene>
    <name evidence="11" type="primary">accC</name>
    <name evidence="11" type="ORF">CUJ86_08030</name>
</gene>
<keyword evidence="4 8" id="KW-0547">Nucleotide-binding</keyword>
<dbReference type="Gene3D" id="3.30.470.20">
    <property type="entry name" value="ATP-grasp fold, B domain"/>
    <property type="match status" value="1"/>
</dbReference>
<feature type="domain" description="ATP-grasp" evidence="9">
    <location>
        <begin position="122"/>
        <end position="318"/>
    </location>
</feature>
<dbReference type="Pfam" id="PF00289">
    <property type="entry name" value="Biotin_carb_N"/>
    <property type="match status" value="1"/>
</dbReference>
<evidence type="ECO:0000256" key="8">
    <source>
        <dbReference type="PROSITE-ProRule" id="PRU00409"/>
    </source>
</evidence>
<reference evidence="11 12" key="1">
    <citation type="submission" date="2017-11" db="EMBL/GenBank/DDBJ databases">
        <title>Isolation and Characterization of Methanofollis Species from Methane Seep Offshore SW Taiwan.</title>
        <authorList>
            <person name="Teng N.-H."/>
            <person name="Lai M.-C."/>
            <person name="Chen S.-C."/>
        </authorList>
    </citation>
    <scope>NUCLEOTIDE SEQUENCE [LARGE SCALE GENOMIC DNA]</scope>
    <source>
        <strain evidence="11 12">FWC-SCC2</strain>
    </source>
</reference>
<evidence type="ECO:0000313" key="12">
    <source>
        <dbReference type="Proteomes" id="UP000292580"/>
    </source>
</evidence>
<evidence type="ECO:0000256" key="4">
    <source>
        <dbReference type="ARBA" id="ARBA00022741"/>
    </source>
</evidence>
<dbReference type="AlphaFoldDB" id="A0A483CXH5"/>
<dbReference type="InterPro" id="IPR011761">
    <property type="entry name" value="ATP-grasp"/>
</dbReference>
<evidence type="ECO:0000256" key="7">
    <source>
        <dbReference type="ARBA" id="ARBA00023267"/>
    </source>
</evidence>
<dbReference type="PANTHER" id="PTHR18866:SF33">
    <property type="entry name" value="METHYLCROTONOYL-COA CARBOXYLASE SUBUNIT ALPHA, MITOCHONDRIAL-RELATED"/>
    <property type="match status" value="1"/>
</dbReference>
<evidence type="ECO:0000256" key="6">
    <source>
        <dbReference type="ARBA" id="ARBA00022842"/>
    </source>
</evidence>
<comment type="cofactor">
    <cofactor evidence="2">
        <name>Co(2+)</name>
        <dbReference type="ChEBI" id="CHEBI:48828"/>
    </cofactor>
</comment>
<dbReference type="InterPro" id="IPR004549">
    <property type="entry name" value="Acetyl_CoA_COase_biotin_COase"/>
</dbReference>
<organism evidence="11 12">
    <name type="scientific">Methanofollis fontis</name>
    <dbReference type="NCBI Taxonomy" id="2052832"/>
    <lineage>
        <taxon>Archaea</taxon>
        <taxon>Methanobacteriati</taxon>
        <taxon>Methanobacteriota</taxon>
        <taxon>Stenosarchaea group</taxon>
        <taxon>Methanomicrobia</taxon>
        <taxon>Methanomicrobiales</taxon>
        <taxon>Methanomicrobiaceae</taxon>
        <taxon>Methanofollis</taxon>
    </lineage>
</organism>
<sequence length="491" mass="54596">MRYFEKVLIANRGEIAIRVMRGCRELGIETVALYSTPDKNALHVKYADEAFFVGEAPPQKSYLNVDRIIEIARKSGAEAIHPGYGFLAENAGFARRVEEEGFTFIGPSWRTIEMMGSKIESKRTMRDAGVPVLPGTPGGISSIDEAARVAEEIGYPVIVKASAGGGGIGMHIVNTPEELEAAITGSMKIAESAFGDATVFIEKYLVKPRHIEFQVLADNYGTTLHLYDRECSIQRRHQKLVEEAPCPIMTPELREQMADSAVTVAKTSGYRNAGTVEFLYSGGEYYFMEMNTRLQVEHTITEMITGIDLVKQQLAIAAGQDLSFGQEDVSIRGHAIECRINAEDPTNNFMADPGKIVRYRSPGGPGIRVDSGIHMGYTIPPTYDSMISKLCAWGQTRMESIERMRRAIFEYVILGVKTTLPLHHALMHNREFVQGNTHTHFLMEEHIAQSLRRALREEEARMGTLADSLRQGKEMAAISAAVNVYIKSRNR</sequence>
<dbReference type="GO" id="GO:0016874">
    <property type="term" value="F:ligase activity"/>
    <property type="evidence" value="ECO:0007669"/>
    <property type="project" value="UniProtKB-KW"/>
</dbReference>
<dbReference type="GO" id="GO:0046872">
    <property type="term" value="F:metal ion binding"/>
    <property type="evidence" value="ECO:0007669"/>
    <property type="project" value="InterPro"/>
</dbReference>
<dbReference type="RefSeq" id="WP_130647047.1">
    <property type="nucleotide sequence ID" value="NZ_PGCL01000003.1"/>
</dbReference>
<dbReference type="Pfam" id="PF02785">
    <property type="entry name" value="Biotin_carb_C"/>
    <property type="match status" value="1"/>
</dbReference>
<keyword evidence="5 8" id="KW-0067">ATP-binding</keyword>
<dbReference type="PROSITE" id="PS50979">
    <property type="entry name" value="BC"/>
    <property type="match status" value="1"/>
</dbReference>
<dbReference type="NCBIfam" id="TIGR00514">
    <property type="entry name" value="accC"/>
    <property type="match status" value="1"/>
</dbReference>
<evidence type="ECO:0000313" key="11">
    <source>
        <dbReference type="EMBL" id="TAJ43983.1"/>
    </source>
</evidence>
<dbReference type="PROSITE" id="PS50975">
    <property type="entry name" value="ATP_GRASP"/>
    <property type="match status" value="1"/>
</dbReference>
<dbReference type="SMART" id="SM00878">
    <property type="entry name" value="Biotin_carb_C"/>
    <property type="match status" value="1"/>
</dbReference>
<evidence type="ECO:0000256" key="3">
    <source>
        <dbReference type="ARBA" id="ARBA00022598"/>
    </source>
</evidence>
<dbReference type="Pfam" id="PF02786">
    <property type="entry name" value="CPSase_L_D2"/>
    <property type="match status" value="1"/>
</dbReference>
<accession>A0A483CXH5</accession>
<keyword evidence="12" id="KW-1185">Reference proteome</keyword>
<comment type="cofactor">
    <cofactor evidence="1">
        <name>Mn(2+)</name>
        <dbReference type="ChEBI" id="CHEBI:29035"/>
    </cofactor>
</comment>
<dbReference type="NCBIfam" id="NF006406">
    <property type="entry name" value="PRK08654.1"/>
    <property type="match status" value="1"/>
</dbReference>
<evidence type="ECO:0000259" key="9">
    <source>
        <dbReference type="PROSITE" id="PS50975"/>
    </source>
</evidence>
<name>A0A483CXH5_9EURY</name>
<keyword evidence="6" id="KW-0460">Magnesium</keyword>
<comment type="caution">
    <text evidence="11">The sequence shown here is derived from an EMBL/GenBank/DDBJ whole genome shotgun (WGS) entry which is preliminary data.</text>
</comment>
<dbReference type="SUPFAM" id="SSF52440">
    <property type="entry name" value="PreATP-grasp domain"/>
    <property type="match status" value="1"/>
</dbReference>
<dbReference type="InterPro" id="IPR016185">
    <property type="entry name" value="PreATP-grasp_dom_sf"/>
</dbReference>
<dbReference type="OrthoDB" id="31083at2157"/>
<evidence type="ECO:0000256" key="2">
    <source>
        <dbReference type="ARBA" id="ARBA00001941"/>
    </source>
</evidence>
<evidence type="ECO:0000256" key="1">
    <source>
        <dbReference type="ARBA" id="ARBA00001936"/>
    </source>
</evidence>
<dbReference type="EMBL" id="PGCL01000003">
    <property type="protein sequence ID" value="TAJ43983.1"/>
    <property type="molecule type" value="Genomic_DNA"/>
</dbReference>
<dbReference type="SUPFAM" id="SSF51246">
    <property type="entry name" value="Rudiment single hybrid motif"/>
    <property type="match status" value="1"/>
</dbReference>
<feature type="domain" description="Biotin carboxylation" evidence="10">
    <location>
        <begin position="3"/>
        <end position="447"/>
    </location>
</feature>
<dbReference type="FunFam" id="3.40.50.20:FF:000010">
    <property type="entry name" value="Propionyl-CoA carboxylase subunit alpha"/>
    <property type="match status" value="1"/>
</dbReference>
<evidence type="ECO:0000259" key="10">
    <source>
        <dbReference type="PROSITE" id="PS50979"/>
    </source>
</evidence>
<keyword evidence="7" id="KW-0092">Biotin</keyword>
<dbReference type="InterPro" id="IPR005482">
    <property type="entry name" value="Biotin_COase_C"/>
</dbReference>
<dbReference type="InterPro" id="IPR050856">
    <property type="entry name" value="Biotin_carboxylase_complex"/>
</dbReference>
<dbReference type="InterPro" id="IPR005481">
    <property type="entry name" value="BC-like_N"/>
</dbReference>
<keyword evidence="3" id="KW-0436">Ligase</keyword>
<dbReference type="PANTHER" id="PTHR18866">
    <property type="entry name" value="CARBOXYLASE:PYRUVATE/ACETYL-COA/PROPIONYL-COA CARBOXYLASE"/>
    <property type="match status" value="1"/>
</dbReference>
<dbReference type="InterPro" id="IPR011054">
    <property type="entry name" value="Rudment_hybrid_motif"/>
</dbReference>
<proteinExistence type="predicted"/>
<dbReference type="PROSITE" id="PS00867">
    <property type="entry name" value="CPSASE_2"/>
    <property type="match status" value="1"/>
</dbReference>